<reference evidence="11" key="1">
    <citation type="submission" date="2021-06" db="EMBL/GenBank/DDBJ databases">
        <authorList>
            <person name="Kallberg Y."/>
            <person name="Tangrot J."/>
            <person name="Rosling A."/>
        </authorList>
    </citation>
    <scope>NUCLEOTIDE SEQUENCE</scope>
    <source>
        <strain evidence="11">AZ414A</strain>
    </source>
</reference>
<organism evidence="11 12">
    <name type="scientific">Diversispora eburnea</name>
    <dbReference type="NCBI Taxonomy" id="1213867"/>
    <lineage>
        <taxon>Eukaryota</taxon>
        <taxon>Fungi</taxon>
        <taxon>Fungi incertae sedis</taxon>
        <taxon>Mucoromycota</taxon>
        <taxon>Glomeromycotina</taxon>
        <taxon>Glomeromycetes</taxon>
        <taxon>Diversisporales</taxon>
        <taxon>Diversisporaceae</taxon>
        <taxon>Diversispora</taxon>
    </lineage>
</organism>
<evidence type="ECO:0000256" key="1">
    <source>
        <dbReference type="ARBA" id="ARBA00004123"/>
    </source>
</evidence>
<keyword evidence="12" id="KW-1185">Reference proteome</keyword>
<dbReference type="GO" id="GO:0003712">
    <property type="term" value="F:transcription coregulator activity"/>
    <property type="evidence" value="ECO:0007669"/>
    <property type="project" value="UniProtKB-UniRule"/>
</dbReference>
<feature type="domain" description="Mediator complex subunit MED14 N-terminal" evidence="10">
    <location>
        <begin position="19"/>
        <end position="199"/>
    </location>
</feature>
<dbReference type="EMBL" id="CAJVPK010000017">
    <property type="protein sequence ID" value="CAG8433593.1"/>
    <property type="molecule type" value="Genomic_DNA"/>
</dbReference>
<evidence type="ECO:0000313" key="11">
    <source>
        <dbReference type="EMBL" id="CAG8433593.1"/>
    </source>
</evidence>
<comment type="subcellular location">
    <subcellularLocation>
        <location evidence="1 9">Nucleus</location>
    </subcellularLocation>
</comment>
<evidence type="ECO:0000256" key="4">
    <source>
        <dbReference type="ARBA" id="ARBA00023015"/>
    </source>
</evidence>
<evidence type="ECO:0000259" key="10">
    <source>
        <dbReference type="Pfam" id="PF08638"/>
    </source>
</evidence>
<dbReference type="AlphaFoldDB" id="A0A9N8V1Q2"/>
<keyword evidence="4 9" id="KW-0805">Transcription regulation</keyword>
<dbReference type="Proteomes" id="UP000789706">
    <property type="component" value="Unassembled WGS sequence"/>
</dbReference>
<dbReference type="GO" id="GO:0016592">
    <property type="term" value="C:mediator complex"/>
    <property type="evidence" value="ECO:0007669"/>
    <property type="project" value="UniProtKB-UniRule"/>
</dbReference>
<comment type="caution">
    <text evidence="11">The sequence shown here is derived from an EMBL/GenBank/DDBJ whole genome shotgun (WGS) entry which is preliminary data.</text>
</comment>
<comment type="similarity">
    <text evidence="2 9">Belongs to the Mediator complex subunit 14 family.</text>
</comment>
<proteinExistence type="inferred from homology"/>
<evidence type="ECO:0000256" key="6">
    <source>
        <dbReference type="ARBA" id="ARBA00023163"/>
    </source>
</evidence>
<evidence type="ECO:0000256" key="5">
    <source>
        <dbReference type="ARBA" id="ARBA00023159"/>
    </source>
</evidence>
<keyword evidence="6 9" id="KW-0804">Transcription</keyword>
<dbReference type="OrthoDB" id="205099at2759"/>
<dbReference type="PANTHER" id="PTHR12809:SF2">
    <property type="entry name" value="MEDIATOR OF RNA POLYMERASE II TRANSCRIPTION SUBUNIT 14"/>
    <property type="match status" value="1"/>
</dbReference>
<dbReference type="PANTHER" id="PTHR12809">
    <property type="entry name" value="MEDIATOR COMPLEX SUBUNIT"/>
    <property type="match status" value="1"/>
</dbReference>
<keyword evidence="5 9" id="KW-0010">Activator</keyword>
<name>A0A9N8V1Q2_9GLOM</name>
<protein>
    <recommendedName>
        <fullName evidence="3 9">Mediator of RNA polymerase II transcription subunit 14</fullName>
    </recommendedName>
    <alternativeName>
        <fullName evidence="8 9">Mediator complex subunit 14</fullName>
    </alternativeName>
</protein>
<dbReference type="GO" id="GO:0070847">
    <property type="term" value="C:core mediator complex"/>
    <property type="evidence" value="ECO:0007669"/>
    <property type="project" value="TreeGrafter"/>
</dbReference>
<dbReference type="InterPro" id="IPR055122">
    <property type="entry name" value="Med14_N"/>
</dbReference>
<keyword evidence="7 9" id="KW-0539">Nucleus</keyword>
<comment type="function">
    <text evidence="9">Component of the Mediator complex, a coactivator involved in the regulated transcription of nearly all RNA polymerase II-dependent genes. Mediator functions as a bridge to convey information from gene-specific regulatory proteins to the basal RNA polymerase II transcription machinery. Mediator is recruited to promoters by direct interactions with regulatory proteins and serves as a scaffold for the assembly of a functional preinitiation complex with RNA polymerase II and the general transcription factors.</text>
</comment>
<dbReference type="Pfam" id="PF08638">
    <property type="entry name" value="Med14"/>
    <property type="match status" value="1"/>
</dbReference>
<comment type="subunit">
    <text evidence="9">Component of the Mediator complex.</text>
</comment>
<sequence>MENPEIKKSHASRPQEWKSLQDVVASVNCESRDKLVSFIHGKASLDTTEGDRRKPFMLNFLVPQRQQFLKLKSLVNWSENADVIPVQNQQLKINQVLYSLIDFNYGVIPKTSIRCPDITTSIDVLTTGRYQKFPKIIEETLAPKIVSDKEVKEALKKINTDIELRILTEEVLPPAMKNYHVADGRITFKVNKEFEVVLTPNVAEENVYWYILDLKFLIQSEHDKLSSDIDLFLHEYQIEHIKYTVQQLLYRPQPNQLLVQQSANNQMQGKESISTKIPKHLPLLKLYDYLHTLCLDTQLEILYYQAYRLHRTRWADNLVVNMDQTHTTLKVFYWSLIKHEQRQQSRRVPPSKPQQPINEDVLEITITEDIPKKSLIHSSRSKLMNSNRANWLSDTSKIKLGVLNDGKGLNCPRKFLQARWSGLTANNWIVLDWEFDPTKLNIEHVLLSITQQHADAVIRNLKKSLSVGFSEKDVEIIDGDQEFPEDFLNDESPISDKIAKKYLKIIKLRVWLTLTRWVDISVDIRSGRIVIEENQKCIDEDRIKMCEEKLSYASNSTTAAETIYMLKRIAMMDQIEKSASFLKFDIHHGVILRKDDYSRLGTTQLLFLRFPQYKNYFIICGMIEQGLRYWLVLLSREPPIDRPIFDRYVRDPTHRLLSIQLVNIEDLQLLNHNVSQINLEHFDLNNKINRELSDKNKMNRKESENVGLKERRRTSSISGKRNFNEVDNNTGEMDLPRKRKVTHLVAGARISYRKVEEQLRSRKLSFSPVQPKSSMEFLDSNTPISLNSSIPVWKLNKKQLLSRLPMAIDKTIYIFGELYLRYVGTRMIDSSVSSILISTCLKLNSLPTISNIVSINHIHYDPASQVISFNYKVDDSIIENFLNDWNNIVMICQAASQVNIQKWEANPMVKLVPFDFEKIKIYYSKEMFYEDHNFDVLISTLIYTAPLFSIIDELELNNKTLVGGYFLNVIPRSFKNIRLIYSPRITPFSESEKSPRYGIDVTIREDDHIDLTDASSRVTKLQSIPLWEKLSDSIGNNNDIKSIPLMRYVSLTVGYIIPINECQNIFKWLDNHIRNNV</sequence>
<accession>A0A9N8V1Q2</accession>
<evidence type="ECO:0000256" key="2">
    <source>
        <dbReference type="ARBA" id="ARBA00007813"/>
    </source>
</evidence>
<evidence type="ECO:0000256" key="7">
    <source>
        <dbReference type="ARBA" id="ARBA00023242"/>
    </source>
</evidence>
<dbReference type="InterPro" id="IPR013947">
    <property type="entry name" value="Mediator_Med14"/>
</dbReference>
<dbReference type="GO" id="GO:0006357">
    <property type="term" value="P:regulation of transcription by RNA polymerase II"/>
    <property type="evidence" value="ECO:0007669"/>
    <property type="project" value="InterPro"/>
</dbReference>
<evidence type="ECO:0000256" key="3">
    <source>
        <dbReference type="ARBA" id="ARBA00019619"/>
    </source>
</evidence>
<evidence type="ECO:0000256" key="9">
    <source>
        <dbReference type="RuleBase" id="RU365082"/>
    </source>
</evidence>
<evidence type="ECO:0000313" key="12">
    <source>
        <dbReference type="Proteomes" id="UP000789706"/>
    </source>
</evidence>
<gene>
    <name evidence="11" type="ORF">DEBURN_LOCUS506</name>
</gene>
<evidence type="ECO:0000256" key="8">
    <source>
        <dbReference type="ARBA" id="ARBA00032007"/>
    </source>
</evidence>